<sequence length="215" mass="24112">MSYWDSQVLVGLDQAECVEATWLPSYLDPEAFLWLGYWGSGPSYGGHLLEFEQSFAGGVIGGHRKGHLKGDFDAQRQQSIEFASFLSKSFAQNAPSFQRSDLVILWDAYRFGGWYLGLLGLPQVLEKETLEQASLERNSEYWYMGKSSFWPPAQALSCCRRVSRGQRGMVSCGEALRAQGFVRASSEGGDFPFYYQSLGYLVDIAEVRDYRGSGD</sequence>
<gene>
    <name evidence="1" type="ORF">PIB30_067494</name>
</gene>
<dbReference type="EMBL" id="JASCZI010000706">
    <property type="protein sequence ID" value="MED6113062.1"/>
    <property type="molecule type" value="Genomic_DNA"/>
</dbReference>
<name>A0ABU6QMK2_9FABA</name>
<keyword evidence="2" id="KW-1185">Reference proteome</keyword>
<accession>A0ABU6QMK2</accession>
<proteinExistence type="predicted"/>
<organism evidence="1 2">
    <name type="scientific">Stylosanthes scabra</name>
    <dbReference type="NCBI Taxonomy" id="79078"/>
    <lineage>
        <taxon>Eukaryota</taxon>
        <taxon>Viridiplantae</taxon>
        <taxon>Streptophyta</taxon>
        <taxon>Embryophyta</taxon>
        <taxon>Tracheophyta</taxon>
        <taxon>Spermatophyta</taxon>
        <taxon>Magnoliopsida</taxon>
        <taxon>eudicotyledons</taxon>
        <taxon>Gunneridae</taxon>
        <taxon>Pentapetalae</taxon>
        <taxon>rosids</taxon>
        <taxon>fabids</taxon>
        <taxon>Fabales</taxon>
        <taxon>Fabaceae</taxon>
        <taxon>Papilionoideae</taxon>
        <taxon>50 kb inversion clade</taxon>
        <taxon>dalbergioids sensu lato</taxon>
        <taxon>Dalbergieae</taxon>
        <taxon>Pterocarpus clade</taxon>
        <taxon>Stylosanthes</taxon>
    </lineage>
</organism>
<comment type="caution">
    <text evidence="1">The sequence shown here is derived from an EMBL/GenBank/DDBJ whole genome shotgun (WGS) entry which is preliminary data.</text>
</comment>
<dbReference type="Proteomes" id="UP001341840">
    <property type="component" value="Unassembled WGS sequence"/>
</dbReference>
<evidence type="ECO:0000313" key="2">
    <source>
        <dbReference type="Proteomes" id="UP001341840"/>
    </source>
</evidence>
<reference evidence="1 2" key="1">
    <citation type="journal article" date="2023" name="Plants (Basel)">
        <title>Bridging the Gap: Combining Genomics and Transcriptomics Approaches to Understand Stylosanthes scabra, an Orphan Legume from the Brazilian Caatinga.</title>
        <authorList>
            <person name="Ferreira-Neto J.R.C."/>
            <person name="da Silva M.D."/>
            <person name="Binneck E."/>
            <person name="de Melo N.F."/>
            <person name="da Silva R.H."/>
            <person name="de Melo A.L.T.M."/>
            <person name="Pandolfi V."/>
            <person name="Bustamante F.O."/>
            <person name="Brasileiro-Vidal A.C."/>
            <person name="Benko-Iseppon A.M."/>
        </authorList>
    </citation>
    <scope>NUCLEOTIDE SEQUENCE [LARGE SCALE GENOMIC DNA]</scope>
    <source>
        <tissue evidence="1">Leaves</tissue>
    </source>
</reference>
<protein>
    <submittedName>
        <fullName evidence="1">Uncharacterized protein</fullName>
    </submittedName>
</protein>
<evidence type="ECO:0000313" key="1">
    <source>
        <dbReference type="EMBL" id="MED6113062.1"/>
    </source>
</evidence>